<reference evidence="2" key="1">
    <citation type="submission" date="2020-05" db="EMBL/GenBank/DDBJ databases">
        <authorList>
            <person name="Zhu T."/>
            <person name="Keshari N."/>
            <person name="Lu X."/>
        </authorList>
    </citation>
    <scope>NUCLEOTIDE SEQUENCE</scope>
    <source>
        <strain evidence="2">NK1-12</strain>
    </source>
</reference>
<dbReference type="AlphaFoldDB" id="A0AA97AR76"/>
<dbReference type="Gene3D" id="1.20.1220.20">
    <property type="entry name" value="Uncharcterised protein PF01724"/>
    <property type="match status" value="1"/>
</dbReference>
<keyword evidence="1" id="KW-0175">Coiled coil</keyword>
<name>A0AA97AR76_9CYAN</name>
<sequence>MANTTNSQRLLYEQDLVAWCDDTVQKLKADRFQEIDIDSLIEEIAGLAGRDRRELKSRFRVLLAHLLKRIYVESPNRYRGWEITIREQRQQLRDLLEQSPSLRNDITSLFPKLWSEALAIVREDYPQAKFPDQWEFSHEIDALLNEKFW</sequence>
<dbReference type="PANTHER" id="PTHR34235">
    <property type="entry name" value="SLR1203 PROTEIN-RELATED"/>
    <property type="match status" value="1"/>
</dbReference>
<feature type="coiled-coil region" evidence="1">
    <location>
        <begin position="78"/>
        <end position="105"/>
    </location>
</feature>
<organism evidence="2">
    <name type="scientific">Leptolyngbya sp. NK1-12</name>
    <dbReference type="NCBI Taxonomy" id="2547451"/>
    <lineage>
        <taxon>Bacteria</taxon>
        <taxon>Bacillati</taxon>
        <taxon>Cyanobacteriota</taxon>
        <taxon>Cyanophyceae</taxon>
        <taxon>Leptolyngbyales</taxon>
        <taxon>Leptolyngbyaceae</taxon>
        <taxon>Leptolyngbya group</taxon>
        <taxon>Leptolyngbya</taxon>
    </lineage>
</organism>
<dbReference type="PANTHER" id="PTHR34235:SF4">
    <property type="entry name" value="SLR0291 PROTEIN"/>
    <property type="match status" value="1"/>
</dbReference>
<dbReference type="Pfam" id="PF01724">
    <property type="entry name" value="DUF29"/>
    <property type="match status" value="1"/>
</dbReference>
<dbReference type="InterPro" id="IPR002636">
    <property type="entry name" value="DUF29"/>
</dbReference>
<evidence type="ECO:0000256" key="1">
    <source>
        <dbReference type="SAM" id="Coils"/>
    </source>
</evidence>
<dbReference type="RefSeq" id="WP_316430811.1">
    <property type="nucleotide sequence ID" value="NZ_CP053586.1"/>
</dbReference>
<protein>
    <submittedName>
        <fullName evidence="2">DUF29 domain-containing protein</fullName>
    </submittedName>
</protein>
<gene>
    <name evidence="2" type="ORF">HJG54_19570</name>
</gene>
<proteinExistence type="predicted"/>
<evidence type="ECO:0000313" key="2">
    <source>
        <dbReference type="EMBL" id="WNZ24828.1"/>
    </source>
</evidence>
<dbReference type="EMBL" id="CP053586">
    <property type="protein sequence ID" value="WNZ24828.1"/>
    <property type="molecule type" value="Genomic_DNA"/>
</dbReference>
<accession>A0AA97AR76</accession>